<organism evidence="2 3">
    <name type="scientific">Pseudomonas palleroniana</name>
    <dbReference type="NCBI Taxonomy" id="191390"/>
    <lineage>
        <taxon>Bacteria</taxon>
        <taxon>Pseudomonadati</taxon>
        <taxon>Pseudomonadota</taxon>
        <taxon>Gammaproteobacteria</taxon>
        <taxon>Pseudomonadales</taxon>
        <taxon>Pseudomonadaceae</taxon>
        <taxon>Pseudomonas</taxon>
    </lineage>
</organism>
<feature type="non-terminal residue" evidence="2">
    <location>
        <position position="1"/>
    </location>
</feature>
<dbReference type="EMBL" id="VZPQ01000440">
    <property type="protein sequence ID" value="KAB0545500.1"/>
    <property type="molecule type" value="Genomic_DNA"/>
</dbReference>
<protein>
    <submittedName>
        <fullName evidence="2">Glycosyl transferase family 2</fullName>
    </submittedName>
</protein>
<evidence type="ECO:0000313" key="3">
    <source>
        <dbReference type="Proteomes" id="UP000423257"/>
    </source>
</evidence>
<proteinExistence type="predicted"/>
<gene>
    <name evidence="2" type="ORF">F7R03_30285</name>
</gene>
<feature type="transmembrane region" description="Helical" evidence="1">
    <location>
        <begin position="12"/>
        <end position="31"/>
    </location>
</feature>
<keyword evidence="1" id="KW-0472">Membrane</keyword>
<dbReference type="GO" id="GO:0016740">
    <property type="term" value="F:transferase activity"/>
    <property type="evidence" value="ECO:0007669"/>
    <property type="project" value="UniProtKB-KW"/>
</dbReference>
<name>A0A6H9SK68_9PSED</name>
<sequence>LDLLAVLALLQGQLHLALTLLLVTTLPPLFLSLRQSRRDPRLTLQLWALHGVRLHLTGAALLLNPCHWNARRPARG</sequence>
<reference evidence="2 3" key="1">
    <citation type="submission" date="2019-09" db="EMBL/GenBank/DDBJ databases">
        <title>Draft genome sequences of 48 bacterial type strains from the CCUG.</title>
        <authorList>
            <person name="Tunovic T."/>
            <person name="Pineiro-Iglesias B."/>
            <person name="Unosson C."/>
            <person name="Inganas E."/>
            <person name="Ohlen M."/>
            <person name="Cardew S."/>
            <person name="Jensie-Markopoulos S."/>
            <person name="Salva-Serra F."/>
            <person name="Jaen-Luchoro D."/>
            <person name="Karlsson R."/>
            <person name="Svensson-Stadler L."/>
            <person name="Chun J."/>
            <person name="Moore E."/>
        </authorList>
    </citation>
    <scope>NUCLEOTIDE SEQUENCE [LARGE SCALE GENOMIC DNA]</scope>
    <source>
        <strain evidence="2 3">CCUG 51524</strain>
    </source>
</reference>
<keyword evidence="2" id="KW-0808">Transferase</keyword>
<keyword evidence="1" id="KW-1133">Transmembrane helix</keyword>
<evidence type="ECO:0000256" key="1">
    <source>
        <dbReference type="SAM" id="Phobius"/>
    </source>
</evidence>
<dbReference type="AlphaFoldDB" id="A0A6H9SK68"/>
<evidence type="ECO:0000313" key="2">
    <source>
        <dbReference type="EMBL" id="KAB0545500.1"/>
    </source>
</evidence>
<comment type="caution">
    <text evidence="2">The sequence shown here is derived from an EMBL/GenBank/DDBJ whole genome shotgun (WGS) entry which is preliminary data.</text>
</comment>
<dbReference type="Proteomes" id="UP000423257">
    <property type="component" value="Unassembled WGS sequence"/>
</dbReference>
<keyword evidence="1" id="KW-0812">Transmembrane</keyword>
<accession>A0A6H9SK68</accession>